<comment type="caution">
    <text evidence="6">The sequence shown here is derived from an EMBL/GenBank/DDBJ whole genome shotgun (WGS) entry which is preliminary data.</text>
</comment>
<name>A0AAN8I4K7_9EURO</name>
<feature type="compositionally biased region" description="Basic and acidic residues" evidence="3">
    <location>
        <begin position="1"/>
        <end position="11"/>
    </location>
</feature>
<dbReference type="InterPro" id="IPR010422">
    <property type="entry name" value="Ccdc124/Oxs1"/>
</dbReference>
<accession>A0AAN8I4K7</accession>
<evidence type="ECO:0000259" key="5">
    <source>
        <dbReference type="Pfam" id="PF22048"/>
    </source>
</evidence>
<dbReference type="GO" id="GO:0003713">
    <property type="term" value="F:transcription coactivator activity"/>
    <property type="evidence" value="ECO:0007669"/>
    <property type="project" value="TreeGrafter"/>
</dbReference>
<feature type="domain" description="Coiled-coil" evidence="4">
    <location>
        <begin position="113"/>
        <end position="193"/>
    </location>
</feature>
<dbReference type="Pfam" id="PF22048">
    <property type="entry name" value="LSO1_2-like"/>
    <property type="match status" value="1"/>
</dbReference>
<dbReference type="InterPro" id="IPR054413">
    <property type="entry name" value="LSO1/2"/>
</dbReference>
<comment type="similarity">
    <text evidence="1">Belongs to the CCDC124 family.</text>
</comment>
<dbReference type="AlphaFoldDB" id="A0AAN8I4K7"/>
<dbReference type="Pfam" id="PF06244">
    <property type="entry name" value="Ccdc124"/>
    <property type="match status" value="1"/>
</dbReference>
<evidence type="ECO:0000256" key="3">
    <source>
        <dbReference type="SAM" id="MobiDB-lite"/>
    </source>
</evidence>
<feature type="domain" description="LSO1/LSO2" evidence="5">
    <location>
        <begin position="10"/>
        <end position="77"/>
    </location>
</feature>
<gene>
    <name evidence="6" type="ORF">OHC33_004770</name>
</gene>
<evidence type="ECO:0008006" key="8">
    <source>
        <dbReference type="Google" id="ProtNLM"/>
    </source>
</evidence>
<dbReference type="PANTHER" id="PTHR21680">
    <property type="entry name" value="COILED-COIL DOMAIN-CONTAINING PROTEIN 124"/>
    <property type="match status" value="1"/>
</dbReference>
<organism evidence="6 7">
    <name type="scientific">Knufia fluminis</name>
    <dbReference type="NCBI Taxonomy" id="191047"/>
    <lineage>
        <taxon>Eukaryota</taxon>
        <taxon>Fungi</taxon>
        <taxon>Dikarya</taxon>
        <taxon>Ascomycota</taxon>
        <taxon>Pezizomycotina</taxon>
        <taxon>Eurotiomycetes</taxon>
        <taxon>Chaetothyriomycetidae</taxon>
        <taxon>Chaetothyriales</taxon>
        <taxon>Trichomeriaceae</taxon>
        <taxon>Knufia</taxon>
    </lineage>
</organism>
<keyword evidence="2" id="KW-0175">Coiled coil</keyword>
<evidence type="ECO:0000313" key="6">
    <source>
        <dbReference type="EMBL" id="KAK5954197.1"/>
    </source>
</evidence>
<feature type="compositionally biased region" description="Basic and acidic residues" evidence="3">
    <location>
        <begin position="18"/>
        <end position="36"/>
    </location>
</feature>
<evidence type="ECO:0000256" key="2">
    <source>
        <dbReference type="ARBA" id="ARBA00023054"/>
    </source>
</evidence>
<dbReference type="Proteomes" id="UP001316803">
    <property type="component" value="Unassembled WGS sequence"/>
</dbReference>
<dbReference type="GO" id="GO:0005634">
    <property type="term" value="C:nucleus"/>
    <property type="evidence" value="ECO:0007669"/>
    <property type="project" value="TreeGrafter"/>
</dbReference>
<evidence type="ECO:0000256" key="1">
    <source>
        <dbReference type="ARBA" id="ARBA00008296"/>
    </source>
</evidence>
<protein>
    <recommendedName>
        <fullName evidence="8">DUF1014-domain-containing protein</fullName>
    </recommendedName>
</protein>
<feature type="compositionally biased region" description="Basic and acidic residues" evidence="3">
    <location>
        <begin position="45"/>
        <end position="74"/>
    </location>
</feature>
<feature type="region of interest" description="Disordered" evidence="3">
    <location>
        <begin position="1"/>
        <end position="110"/>
    </location>
</feature>
<evidence type="ECO:0000259" key="4">
    <source>
        <dbReference type="Pfam" id="PF06244"/>
    </source>
</evidence>
<dbReference type="InterPro" id="IPR054414">
    <property type="entry name" value="Ccdc124/Oxs1_C"/>
</dbReference>
<dbReference type="PANTHER" id="PTHR21680:SF0">
    <property type="entry name" value="COILED-COIL DOMAIN-CONTAINING PROTEIN 124"/>
    <property type="match status" value="1"/>
</dbReference>
<dbReference type="GO" id="GO:0006366">
    <property type="term" value="P:transcription by RNA polymerase II"/>
    <property type="evidence" value="ECO:0007669"/>
    <property type="project" value="TreeGrafter"/>
</dbReference>
<proteinExistence type="inferred from homology"/>
<reference evidence="6 7" key="1">
    <citation type="submission" date="2022-12" db="EMBL/GenBank/DDBJ databases">
        <title>Genomic features and morphological characterization of a novel Knufia sp. strain isolated from spacecraft assembly facility.</title>
        <authorList>
            <person name="Teixeira M."/>
            <person name="Chander A.M."/>
            <person name="Stajich J.E."/>
            <person name="Venkateswaran K."/>
        </authorList>
    </citation>
    <scope>NUCLEOTIDE SEQUENCE [LARGE SCALE GENOMIC DNA]</scope>
    <source>
        <strain evidence="6 7">FJI-L2-BK-P2</strain>
    </source>
</reference>
<evidence type="ECO:0000313" key="7">
    <source>
        <dbReference type="Proteomes" id="UP001316803"/>
    </source>
</evidence>
<sequence>MGGKKGGENTKKAAGNAKKAEAASKKQAEADSRNEAAESAQWAKGGKDESKKADAAAKKAEAAAKKAERDRLLAEEEASQRATPKAANKKTAEKKSKGTLDLSQLDDEPASKKAATLNATGIDNALDALDLTADSNQVKLERHPERRFKAAYAQFEERRLPEIEQEHPGLRKNQRVEICRKEFERSPENPFNQTGNVRYDASKEDLAAQKARIRSGVETRLGEK</sequence>
<dbReference type="EMBL" id="JAKLMC020000009">
    <property type="protein sequence ID" value="KAK5954197.1"/>
    <property type="molecule type" value="Genomic_DNA"/>
</dbReference>
<feature type="region of interest" description="Disordered" evidence="3">
    <location>
        <begin position="186"/>
        <end position="205"/>
    </location>
</feature>
<keyword evidence="7" id="KW-1185">Reference proteome</keyword>